<keyword evidence="14" id="KW-1185">Reference proteome</keyword>
<keyword evidence="7" id="KW-0963">Cytoplasm</keyword>
<dbReference type="FunFam" id="3.20.20.60:FF:000003">
    <property type="entry name" value="3-methyl-2-oxobutanoate hydroxymethyltransferase"/>
    <property type="match status" value="1"/>
</dbReference>
<dbReference type="OrthoDB" id="9781789at2"/>
<dbReference type="NCBIfam" id="TIGR00222">
    <property type="entry name" value="panB"/>
    <property type="match status" value="1"/>
</dbReference>
<dbReference type="GO" id="GO:0008168">
    <property type="term" value="F:methyltransferase activity"/>
    <property type="evidence" value="ECO:0007669"/>
    <property type="project" value="UniProtKB-KW"/>
</dbReference>
<dbReference type="SUPFAM" id="SSF51621">
    <property type="entry name" value="Phosphoenolpyruvate/pyruvate domain"/>
    <property type="match status" value="1"/>
</dbReference>
<evidence type="ECO:0000256" key="7">
    <source>
        <dbReference type="HAMAP-Rule" id="MF_00156"/>
    </source>
</evidence>
<dbReference type="KEGG" id="daw:HS1_000576"/>
<comment type="catalytic activity">
    <reaction evidence="7">
        <text>(6R)-5,10-methylene-5,6,7,8-tetrahydrofolate + 3-methyl-2-oxobutanoate + H2O = 2-dehydropantoate + (6S)-5,6,7,8-tetrahydrofolate</text>
        <dbReference type="Rhea" id="RHEA:11824"/>
        <dbReference type="ChEBI" id="CHEBI:11561"/>
        <dbReference type="ChEBI" id="CHEBI:11851"/>
        <dbReference type="ChEBI" id="CHEBI:15377"/>
        <dbReference type="ChEBI" id="CHEBI:15636"/>
        <dbReference type="ChEBI" id="CHEBI:57453"/>
        <dbReference type="EC" id="2.1.2.11"/>
    </reaction>
</comment>
<reference evidence="11 14" key="1">
    <citation type="submission" date="2015-10" db="EMBL/GenBank/DDBJ databases">
        <title>Candidatus Desulfofervidus auxilii, a hydrogenotrophic sulfate-reducing bacterium involved in the thermophilic anaerobic oxidation of methane.</title>
        <authorList>
            <person name="Krukenberg V."/>
            <person name="Richter M."/>
            <person name="Wegener G."/>
        </authorList>
    </citation>
    <scope>NUCLEOTIDE SEQUENCE [LARGE SCALE GENOMIC DNA]</scope>
    <source>
        <strain evidence="11 14">HS1</strain>
    </source>
</reference>
<evidence type="ECO:0000256" key="9">
    <source>
        <dbReference type="PIRSR" id="PIRSR000388-2"/>
    </source>
</evidence>
<proteinExistence type="inferred from homology"/>
<evidence type="ECO:0000313" key="11">
    <source>
        <dbReference type="EMBL" id="AMM40382.1"/>
    </source>
</evidence>
<comment type="subcellular location">
    <subcellularLocation>
        <location evidence="7">Cytoplasm</location>
    </subcellularLocation>
</comment>
<dbReference type="GO" id="GO:0015940">
    <property type="term" value="P:pantothenate biosynthetic process"/>
    <property type="evidence" value="ECO:0007669"/>
    <property type="project" value="UniProtKB-UniRule"/>
</dbReference>
<evidence type="ECO:0000256" key="4">
    <source>
        <dbReference type="ARBA" id="ARBA00022655"/>
    </source>
</evidence>
<dbReference type="Pfam" id="PF02548">
    <property type="entry name" value="Pantoate_transf"/>
    <property type="match status" value="1"/>
</dbReference>
<organism evidence="13">
    <name type="scientific">Desulfofervidus auxilii</name>
    <dbReference type="NCBI Taxonomy" id="1621989"/>
    <lineage>
        <taxon>Bacteria</taxon>
        <taxon>Pseudomonadati</taxon>
        <taxon>Thermodesulfobacteriota</taxon>
        <taxon>Candidatus Desulfofervidia</taxon>
        <taxon>Candidatus Desulfofervidales</taxon>
        <taxon>Candidatus Desulfofervidaceae</taxon>
        <taxon>Candidatus Desulfofervidus</taxon>
    </lineage>
</organism>
<feature type="binding site" evidence="7 9">
    <location>
        <position position="113"/>
    </location>
    <ligand>
        <name>3-methyl-2-oxobutanoate</name>
        <dbReference type="ChEBI" id="CHEBI:11851"/>
    </ligand>
</feature>
<keyword evidence="7 10" id="KW-0460">Magnesium</keyword>
<dbReference type="CDD" id="cd06557">
    <property type="entry name" value="KPHMT-like"/>
    <property type="match status" value="1"/>
</dbReference>
<protein>
    <recommendedName>
        <fullName evidence="7">3-methyl-2-oxobutanoate hydroxymethyltransferase</fullName>
        <ecNumber evidence="7">2.1.2.11</ecNumber>
    </recommendedName>
    <alternativeName>
        <fullName evidence="7">Ketopantoate hydroxymethyltransferase</fullName>
        <shortName evidence="7">KPHMT</shortName>
    </alternativeName>
</protein>
<dbReference type="EC" id="2.1.2.11" evidence="7"/>
<evidence type="ECO:0000313" key="12">
    <source>
        <dbReference type="EMBL" id="HEB74041.1"/>
    </source>
</evidence>
<dbReference type="InterPro" id="IPR040442">
    <property type="entry name" value="Pyrv_kinase-like_dom_sf"/>
</dbReference>
<dbReference type="HAMAP" id="MF_00156">
    <property type="entry name" value="PanB"/>
    <property type="match status" value="1"/>
</dbReference>
<dbReference type="Gene3D" id="3.20.20.60">
    <property type="entry name" value="Phosphoenolpyruvate-binding domains"/>
    <property type="match status" value="1"/>
</dbReference>
<evidence type="ECO:0000313" key="14">
    <source>
        <dbReference type="Proteomes" id="UP000070560"/>
    </source>
</evidence>
<comment type="similarity">
    <text evidence="2 7">Belongs to the PanB family.</text>
</comment>
<feature type="binding site" evidence="7 9">
    <location>
        <position position="84"/>
    </location>
    <ligand>
        <name>3-methyl-2-oxobutanoate</name>
        <dbReference type="ChEBI" id="CHEBI:11851"/>
    </ligand>
</feature>
<dbReference type="GO" id="GO:0003864">
    <property type="term" value="F:3-methyl-2-oxobutanoate hydroxymethyltransferase activity"/>
    <property type="evidence" value="ECO:0007669"/>
    <property type="project" value="UniProtKB-UniRule"/>
</dbReference>
<dbReference type="PIRSF" id="PIRSF000388">
    <property type="entry name" value="Pantoate_hydroxy_MeTrfase"/>
    <property type="match status" value="1"/>
</dbReference>
<feature type="binding site" evidence="7 10">
    <location>
        <position position="115"/>
    </location>
    <ligand>
        <name>Mg(2+)</name>
        <dbReference type="ChEBI" id="CHEBI:18420"/>
    </ligand>
</feature>
<dbReference type="UniPathway" id="UPA00028">
    <property type="reaction ID" value="UER00003"/>
</dbReference>
<dbReference type="InterPro" id="IPR003700">
    <property type="entry name" value="Pantoate_hydroxy_MeTrfase"/>
</dbReference>
<comment type="function">
    <text evidence="6 7">Catalyzes the reversible reaction in which hydroxymethyl group from 5,10-methylenetetrahydrofolate is transferred onto alpha-ketoisovalerate to form ketopantoate.</text>
</comment>
<dbReference type="GO" id="GO:0005737">
    <property type="term" value="C:cytoplasm"/>
    <property type="evidence" value="ECO:0007669"/>
    <property type="project" value="UniProtKB-SubCell"/>
</dbReference>
<evidence type="ECO:0000256" key="10">
    <source>
        <dbReference type="PIRSR" id="PIRSR000388-3"/>
    </source>
</evidence>
<dbReference type="GO" id="GO:0000287">
    <property type="term" value="F:magnesium ion binding"/>
    <property type="evidence" value="ECO:0007669"/>
    <property type="project" value="TreeGrafter"/>
</dbReference>
<keyword evidence="5 7" id="KW-0808">Transferase</keyword>
<feature type="binding site" evidence="7 10">
    <location>
        <position position="84"/>
    </location>
    <ligand>
        <name>Mg(2+)</name>
        <dbReference type="ChEBI" id="CHEBI:18420"/>
    </ligand>
</feature>
<dbReference type="EMBL" id="DRKW01000133">
    <property type="protein sequence ID" value="HEB74041.1"/>
    <property type="molecule type" value="Genomic_DNA"/>
</dbReference>
<evidence type="ECO:0000256" key="6">
    <source>
        <dbReference type="ARBA" id="ARBA00056497"/>
    </source>
</evidence>
<feature type="binding site" evidence="7 10">
    <location>
        <position position="45"/>
    </location>
    <ligand>
        <name>Mg(2+)</name>
        <dbReference type="ChEBI" id="CHEBI:18420"/>
    </ligand>
</feature>
<keyword evidence="7 10" id="KW-0479">Metal-binding</keyword>
<comment type="pathway">
    <text evidence="1 7">Cofactor biosynthesis; (R)-pantothenate biosynthesis; (R)-pantoate from 3-methyl-2-oxobutanoate: step 1/2.</text>
</comment>
<dbReference type="Proteomes" id="UP000070560">
    <property type="component" value="Chromosome"/>
</dbReference>
<evidence type="ECO:0000256" key="1">
    <source>
        <dbReference type="ARBA" id="ARBA00005033"/>
    </source>
</evidence>
<accession>A0A7C1VWH9</accession>
<feature type="active site" description="Proton acceptor" evidence="7 8">
    <location>
        <position position="182"/>
    </location>
</feature>
<gene>
    <name evidence="7 13" type="primary">panB</name>
    <name evidence="13" type="ORF">ENI35_02145</name>
    <name evidence="12" type="ORF">ENJ03_02330</name>
    <name evidence="11" type="ORF">HS1_000576</name>
</gene>
<feature type="binding site" evidence="7 9">
    <location>
        <begin position="45"/>
        <end position="46"/>
    </location>
    <ligand>
        <name>3-methyl-2-oxobutanoate</name>
        <dbReference type="ChEBI" id="CHEBI:11851"/>
    </ligand>
</feature>
<evidence type="ECO:0000256" key="2">
    <source>
        <dbReference type="ARBA" id="ARBA00008676"/>
    </source>
</evidence>
<sequence length="279" mass="30622">MGKISILDLQSKKQKGEKITMLTAYDYPFARLLDEAGVDAILVGDSLGMVMLGYESTLPVSMEEMLHHVKAVKKGVKRAFLIGDLPFMSYQASKEEAIKNAGLLMKAGCDAVKLEGGKEVFDTVKFIVDMGIPVLGHIGLTPQSISKLGGYRVQGRDKDSALRILESAMALEQAGAFGIVLECIPYLLAKLITEKISIITIGIGAGPFCDGQVLVLHDLLGIFEDKKPKFVKVYANLSPIIKEAISSFIDEIKTKKFPDFSHAYELPEEVWEEILKKVK</sequence>
<evidence type="ECO:0000313" key="13">
    <source>
        <dbReference type="EMBL" id="HEC67606.1"/>
    </source>
</evidence>
<dbReference type="EMBL" id="DRIH01000068">
    <property type="protein sequence ID" value="HEC67606.1"/>
    <property type="molecule type" value="Genomic_DNA"/>
</dbReference>
<dbReference type="RefSeq" id="WP_066060738.1">
    <property type="nucleotide sequence ID" value="NZ_CP013015.1"/>
</dbReference>
<dbReference type="NCBIfam" id="NF001452">
    <property type="entry name" value="PRK00311.1"/>
    <property type="match status" value="1"/>
</dbReference>
<dbReference type="AlphaFoldDB" id="A0A7C1VWH9"/>
<evidence type="ECO:0000256" key="3">
    <source>
        <dbReference type="ARBA" id="ARBA00011424"/>
    </source>
</evidence>
<comment type="cofactor">
    <cofactor evidence="7 10">
        <name>Mg(2+)</name>
        <dbReference type="ChEBI" id="CHEBI:18420"/>
    </cofactor>
    <text evidence="7 10">Binds 1 Mg(2+) ion per subunit.</text>
</comment>
<dbReference type="EMBL" id="CP013015">
    <property type="protein sequence ID" value="AMM40382.1"/>
    <property type="molecule type" value="Genomic_DNA"/>
</dbReference>
<dbReference type="PANTHER" id="PTHR20881:SF0">
    <property type="entry name" value="3-METHYL-2-OXOBUTANOATE HYDROXYMETHYLTRANSFERASE"/>
    <property type="match status" value="1"/>
</dbReference>
<evidence type="ECO:0000256" key="5">
    <source>
        <dbReference type="ARBA" id="ARBA00022679"/>
    </source>
</evidence>
<name>A0A7C1VWH9_DESA2</name>
<evidence type="ECO:0000256" key="8">
    <source>
        <dbReference type="PIRSR" id="PIRSR000388-1"/>
    </source>
</evidence>
<dbReference type="Proteomes" id="UP000885738">
    <property type="component" value="Unassembled WGS sequence"/>
</dbReference>
<dbReference type="GO" id="GO:0032259">
    <property type="term" value="P:methylation"/>
    <property type="evidence" value="ECO:0007669"/>
    <property type="project" value="UniProtKB-KW"/>
</dbReference>
<comment type="subunit">
    <text evidence="3 7">Homodecamer; pentamer of dimers.</text>
</comment>
<keyword evidence="11" id="KW-0489">Methyltransferase</keyword>
<reference evidence="13" key="2">
    <citation type="journal article" date="2020" name="mSystems">
        <title>Genome- and Community-Level Interaction Insights into Carbon Utilization and Element Cycling Functions of Hydrothermarchaeota in Hydrothermal Sediment.</title>
        <authorList>
            <person name="Zhou Z."/>
            <person name="Liu Y."/>
            <person name="Xu W."/>
            <person name="Pan J."/>
            <person name="Luo Z.H."/>
            <person name="Li M."/>
        </authorList>
    </citation>
    <scope>NUCLEOTIDE SEQUENCE [LARGE SCALE GENOMIC DNA]</scope>
    <source>
        <strain evidence="13">HyVt-389</strain>
        <strain evidence="12">HyVt-45</strain>
    </source>
</reference>
<dbReference type="InterPro" id="IPR015813">
    <property type="entry name" value="Pyrv/PenolPyrv_kinase-like_dom"/>
</dbReference>
<keyword evidence="4 7" id="KW-0566">Pantothenate biosynthesis</keyword>
<dbReference type="PANTHER" id="PTHR20881">
    <property type="entry name" value="3-METHYL-2-OXOBUTANOATE HYDROXYMETHYLTRANSFERASE"/>
    <property type="match status" value="1"/>
</dbReference>
<dbReference type="Proteomes" id="UP000886268">
    <property type="component" value="Unassembled WGS sequence"/>
</dbReference>